<evidence type="ECO:0000256" key="1">
    <source>
        <dbReference type="PIRSR" id="PIRSR600250-50"/>
    </source>
</evidence>
<name>A0AAD6HFY6_9EURO</name>
<dbReference type="Gene3D" id="2.60.120.700">
    <property type="entry name" value="Peptidase G1"/>
    <property type="match status" value="1"/>
</dbReference>
<dbReference type="AlphaFoldDB" id="A0AAD6HFY6"/>
<keyword evidence="4" id="KW-1185">Reference proteome</keyword>
<dbReference type="InterPro" id="IPR013320">
    <property type="entry name" value="ConA-like_dom_sf"/>
</dbReference>
<dbReference type="PRINTS" id="PR00977">
    <property type="entry name" value="SCYTLDPTASE"/>
</dbReference>
<reference evidence="3" key="2">
    <citation type="submission" date="2023-01" db="EMBL/GenBank/DDBJ databases">
        <authorList>
            <person name="Petersen C."/>
        </authorList>
    </citation>
    <scope>NUCLEOTIDE SEQUENCE</scope>
    <source>
        <strain evidence="3">IBT 17514</strain>
    </source>
</reference>
<dbReference type="PANTHER" id="PTHR37536:SF3">
    <property type="entry name" value="PUTATIVE (AFU_ORTHOLOGUE AFUA_3G02970)-RELATED"/>
    <property type="match status" value="1"/>
</dbReference>
<comment type="caution">
    <text evidence="3">The sequence shown here is derived from an EMBL/GenBank/DDBJ whole genome shotgun (WGS) entry which is preliminary data.</text>
</comment>
<feature type="chain" id="PRO_5041948549" evidence="2">
    <location>
        <begin position="22"/>
        <end position="273"/>
    </location>
</feature>
<feature type="signal peptide" evidence="2">
    <location>
        <begin position="1"/>
        <end position="21"/>
    </location>
</feature>
<sequence length="273" mass="29260">MKFDISTILLGATLFSTTSFCAPLTSLRQAQHESRLSRSLQHYSNPPLHPETQEIIHLNSTPHVQYSQNWAGAVLIGTGYTSVSGVFTVPTPQAPNGSTSTGSYAASAWVGIDGDTWNKAILQTGIDFIVKGGNASFSAWYEWYPQYAYDFTNISISAGDEIKVSVQATSTSTGFAVVENLSTGVKVSHEFFGGQGGELGELNAEWIVEDFQQGFALVDFANFGTISFRNACAVDNETVVGPSGASLVDIKQKGNVLTSSSVTDNTVVVSYQR</sequence>
<dbReference type="SUPFAM" id="SSF49899">
    <property type="entry name" value="Concanavalin A-like lectins/glucanases"/>
    <property type="match status" value="1"/>
</dbReference>
<dbReference type="GO" id="GO:0070007">
    <property type="term" value="F:glutamic-type endopeptidase activity"/>
    <property type="evidence" value="ECO:0007669"/>
    <property type="project" value="InterPro"/>
</dbReference>
<keyword evidence="2" id="KW-0732">Signal</keyword>
<dbReference type="Pfam" id="PF01828">
    <property type="entry name" value="Peptidase_A4"/>
    <property type="match status" value="1"/>
</dbReference>
<evidence type="ECO:0000256" key="2">
    <source>
        <dbReference type="SAM" id="SignalP"/>
    </source>
</evidence>
<evidence type="ECO:0000313" key="4">
    <source>
        <dbReference type="Proteomes" id="UP001215712"/>
    </source>
</evidence>
<evidence type="ECO:0000313" key="3">
    <source>
        <dbReference type="EMBL" id="KAJ5712680.1"/>
    </source>
</evidence>
<protein>
    <submittedName>
        <fullName evidence="3">Aspergillopepsin-2</fullName>
    </submittedName>
</protein>
<dbReference type="InterPro" id="IPR038656">
    <property type="entry name" value="Peptidase_G1_sf"/>
</dbReference>
<organism evidence="3 4">
    <name type="scientific">Penicillium malachiteum</name>
    <dbReference type="NCBI Taxonomy" id="1324776"/>
    <lineage>
        <taxon>Eukaryota</taxon>
        <taxon>Fungi</taxon>
        <taxon>Dikarya</taxon>
        <taxon>Ascomycota</taxon>
        <taxon>Pezizomycotina</taxon>
        <taxon>Eurotiomycetes</taxon>
        <taxon>Eurotiomycetidae</taxon>
        <taxon>Eurotiales</taxon>
        <taxon>Aspergillaceae</taxon>
        <taxon>Penicillium</taxon>
    </lineage>
</organism>
<reference evidence="3" key="1">
    <citation type="journal article" date="2023" name="IMA Fungus">
        <title>Comparative genomic study of the Penicillium genus elucidates a diverse pangenome and 15 lateral gene transfer events.</title>
        <authorList>
            <person name="Petersen C."/>
            <person name="Sorensen T."/>
            <person name="Nielsen M.R."/>
            <person name="Sondergaard T.E."/>
            <person name="Sorensen J.L."/>
            <person name="Fitzpatrick D.A."/>
            <person name="Frisvad J.C."/>
            <person name="Nielsen K.L."/>
        </authorList>
    </citation>
    <scope>NUCLEOTIDE SEQUENCE</scope>
    <source>
        <strain evidence="3">IBT 17514</strain>
    </source>
</reference>
<dbReference type="PANTHER" id="PTHR37536">
    <property type="entry name" value="PUTATIVE (AFU_ORTHOLOGUE AFUA_3G02970)-RELATED"/>
    <property type="match status" value="1"/>
</dbReference>
<accession>A0AAD6HFY6</accession>
<dbReference type="EMBL" id="JAQJAN010000013">
    <property type="protein sequence ID" value="KAJ5712680.1"/>
    <property type="molecule type" value="Genomic_DNA"/>
</dbReference>
<dbReference type="CDD" id="cd13426">
    <property type="entry name" value="Peptidase_G1"/>
    <property type="match status" value="1"/>
</dbReference>
<feature type="active site" description="Proton acceptor" evidence="1">
    <location>
        <position position="209"/>
    </location>
</feature>
<dbReference type="GO" id="GO:0006508">
    <property type="term" value="P:proteolysis"/>
    <property type="evidence" value="ECO:0007669"/>
    <property type="project" value="InterPro"/>
</dbReference>
<dbReference type="Proteomes" id="UP001215712">
    <property type="component" value="Unassembled WGS sequence"/>
</dbReference>
<dbReference type="InterPro" id="IPR000250">
    <property type="entry name" value="Peptidase_G1"/>
</dbReference>
<gene>
    <name evidence="3" type="ORF">N7493_009148</name>
</gene>
<proteinExistence type="predicted"/>